<sequence length="126" mass="15037">MQITFLLRYQFCLTPKIFSFFVNVNERGKQIFRVRLIRGSTVNQTWKKLNASYKRMCKTVYIARLGLTSCKPTFKIRHFSISSTQTKKEKQIYKKKHLNNNTHLQFVNKHQHHLKGNKAQDFKITT</sequence>
<dbReference type="EMBL" id="HBUF01095579">
    <property type="protein sequence ID" value="CAG6636754.1"/>
    <property type="molecule type" value="Transcribed_RNA"/>
</dbReference>
<dbReference type="AlphaFoldDB" id="A0A8D8VX11"/>
<organism evidence="1">
    <name type="scientific">Cacopsylla melanoneura</name>
    <dbReference type="NCBI Taxonomy" id="428564"/>
    <lineage>
        <taxon>Eukaryota</taxon>
        <taxon>Metazoa</taxon>
        <taxon>Ecdysozoa</taxon>
        <taxon>Arthropoda</taxon>
        <taxon>Hexapoda</taxon>
        <taxon>Insecta</taxon>
        <taxon>Pterygota</taxon>
        <taxon>Neoptera</taxon>
        <taxon>Paraneoptera</taxon>
        <taxon>Hemiptera</taxon>
        <taxon>Sternorrhyncha</taxon>
        <taxon>Psylloidea</taxon>
        <taxon>Psyllidae</taxon>
        <taxon>Psyllinae</taxon>
        <taxon>Cacopsylla</taxon>
    </lineage>
</organism>
<proteinExistence type="predicted"/>
<evidence type="ECO:0000313" key="1">
    <source>
        <dbReference type="EMBL" id="CAG6636754.1"/>
    </source>
</evidence>
<accession>A0A8D8VX11</accession>
<name>A0A8D8VX11_9HEMI</name>
<reference evidence="1" key="1">
    <citation type="submission" date="2021-05" db="EMBL/GenBank/DDBJ databases">
        <authorList>
            <person name="Alioto T."/>
            <person name="Alioto T."/>
            <person name="Gomez Garrido J."/>
        </authorList>
    </citation>
    <scope>NUCLEOTIDE SEQUENCE</scope>
</reference>
<protein>
    <submittedName>
        <fullName evidence="1">Uncharacterized protein</fullName>
    </submittedName>
</protein>